<sequence length="107" mass="11225">MKLAWLFIVVALIHSFFTCAVAAGHLSDGVQQVTEVGAECQSPTEDCVESGLCADADREHDVHAHSSCIAGKANLFAAQPISLASQPTAFVFGQSITHQPPLPPPNA</sequence>
<organism evidence="2 3">
    <name type="scientific">Pseudidiomarina piscicola</name>
    <dbReference type="NCBI Taxonomy" id="2614830"/>
    <lineage>
        <taxon>Bacteria</taxon>
        <taxon>Pseudomonadati</taxon>
        <taxon>Pseudomonadota</taxon>
        <taxon>Gammaproteobacteria</taxon>
        <taxon>Alteromonadales</taxon>
        <taxon>Idiomarinaceae</taxon>
        <taxon>Pseudidiomarina</taxon>
    </lineage>
</organism>
<feature type="signal peptide" evidence="1">
    <location>
        <begin position="1"/>
        <end position="22"/>
    </location>
</feature>
<evidence type="ECO:0000313" key="3">
    <source>
        <dbReference type="Proteomes" id="UP000481517"/>
    </source>
</evidence>
<dbReference type="Proteomes" id="UP000481517">
    <property type="component" value="Unassembled WGS sequence"/>
</dbReference>
<protein>
    <recommendedName>
        <fullName evidence="4">Silver exporting P-type ATPase</fullName>
    </recommendedName>
</protein>
<evidence type="ECO:0000256" key="1">
    <source>
        <dbReference type="SAM" id="SignalP"/>
    </source>
</evidence>
<keyword evidence="3" id="KW-1185">Reference proteome</keyword>
<name>A0A6S6WQS3_9GAMM</name>
<keyword evidence="1" id="KW-0732">Signal</keyword>
<dbReference type="RefSeq" id="WP_173919705.1">
    <property type="nucleotide sequence ID" value="NZ_CADCXY010000001.1"/>
</dbReference>
<evidence type="ECO:0008006" key="4">
    <source>
        <dbReference type="Google" id="ProtNLM"/>
    </source>
</evidence>
<accession>A0A6S6WQS3</accession>
<gene>
    <name evidence="2" type="ORF">PSI9734_00700</name>
</gene>
<dbReference type="EMBL" id="CADCXY010000001">
    <property type="protein sequence ID" value="CAB0150133.1"/>
    <property type="molecule type" value="Genomic_DNA"/>
</dbReference>
<dbReference type="AlphaFoldDB" id="A0A6S6WQS3"/>
<evidence type="ECO:0000313" key="2">
    <source>
        <dbReference type="EMBL" id="CAB0150133.1"/>
    </source>
</evidence>
<reference evidence="2 3" key="1">
    <citation type="submission" date="2020-02" db="EMBL/GenBank/DDBJ databases">
        <authorList>
            <person name="Rodrigo-Torres L."/>
            <person name="Arahal R. D."/>
            <person name="Lucena T."/>
        </authorList>
    </citation>
    <scope>NUCLEOTIDE SEQUENCE [LARGE SCALE GENOMIC DNA]</scope>
    <source>
        <strain evidence="2 3">CECT 9734</strain>
    </source>
</reference>
<proteinExistence type="predicted"/>
<feature type="chain" id="PRO_5028901641" description="Silver exporting P-type ATPase" evidence="1">
    <location>
        <begin position="23"/>
        <end position="107"/>
    </location>
</feature>